<evidence type="ECO:0000259" key="9">
    <source>
        <dbReference type="PROSITE" id="PS50263"/>
    </source>
</evidence>
<dbReference type="GO" id="GO:0042158">
    <property type="term" value="P:lipoprotein biosynthetic process"/>
    <property type="evidence" value="ECO:0007669"/>
    <property type="project" value="UniProtKB-UniRule"/>
</dbReference>
<gene>
    <name evidence="8" type="primary">lnt</name>
    <name evidence="10" type="ordered locus">Trad_0240</name>
</gene>
<reference evidence="10 11" key="2">
    <citation type="journal article" date="2011" name="Stand. Genomic Sci.">
        <title>Complete genome sequence of Truepera radiovictrix type strain (RQ-24).</title>
        <authorList>
            <person name="Ivanova N."/>
            <person name="Rohde C."/>
            <person name="Munk C."/>
            <person name="Nolan M."/>
            <person name="Lucas S."/>
            <person name="Del Rio T.G."/>
            <person name="Tice H."/>
            <person name="Deshpande S."/>
            <person name="Cheng J.F."/>
            <person name="Tapia R."/>
            <person name="Han C."/>
            <person name="Goodwin L."/>
            <person name="Pitluck S."/>
            <person name="Liolios K."/>
            <person name="Mavromatis K."/>
            <person name="Mikhailova N."/>
            <person name="Pati A."/>
            <person name="Chen A."/>
            <person name="Palaniappan K."/>
            <person name="Land M."/>
            <person name="Hauser L."/>
            <person name="Chang Y.J."/>
            <person name="Jeffries C.D."/>
            <person name="Brambilla E."/>
            <person name="Rohde M."/>
            <person name="Goker M."/>
            <person name="Tindall B.J."/>
            <person name="Woyke T."/>
            <person name="Bristow J."/>
            <person name="Eisen J.A."/>
            <person name="Markowitz V."/>
            <person name="Hugenholtz P."/>
            <person name="Kyrpides N.C."/>
            <person name="Klenk H.P."/>
            <person name="Lapidus A."/>
        </authorList>
    </citation>
    <scope>NUCLEOTIDE SEQUENCE [LARGE SCALE GENOMIC DNA]</scope>
    <source>
        <strain evidence="11">DSM 17093 / CIP 108686 / LMG 22925 / RQ-24</strain>
    </source>
</reference>
<dbReference type="HOGENOM" id="CLU_019563_3_0_0"/>
<evidence type="ECO:0000256" key="7">
    <source>
        <dbReference type="ARBA" id="ARBA00023315"/>
    </source>
</evidence>
<evidence type="ECO:0000256" key="6">
    <source>
        <dbReference type="ARBA" id="ARBA00023136"/>
    </source>
</evidence>
<keyword evidence="4 8" id="KW-0812">Transmembrane</keyword>
<name>D7CY20_TRURR</name>
<evidence type="ECO:0000256" key="1">
    <source>
        <dbReference type="ARBA" id="ARBA00004651"/>
    </source>
</evidence>
<dbReference type="InterPro" id="IPR003010">
    <property type="entry name" value="C-N_Hydrolase"/>
</dbReference>
<dbReference type="InterPro" id="IPR004563">
    <property type="entry name" value="Apolipo_AcylTrfase"/>
</dbReference>
<dbReference type="KEGG" id="tra:Trad_0240"/>
<dbReference type="PANTHER" id="PTHR38686">
    <property type="entry name" value="APOLIPOPROTEIN N-ACYLTRANSFERASE"/>
    <property type="match status" value="1"/>
</dbReference>
<feature type="domain" description="CN hydrolase" evidence="9">
    <location>
        <begin position="229"/>
        <end position="492"/>
    </location>
</feature>
<dbReference type="Gene3D" id="3.60.110.10">
    <property type="entry name" value="Carbon-nitrogen hydrolase"/>
    <property type="match status" value="1"/>
</dbReference>
<dbReference type="EC" id="2.3.1.269" evidence="8"/>
<feature type="transmembrane region" description="Helical" evidence="8">
    <location>
        <begin position="129"/>
        <end position="148"/>
    </location>
</feature>
<comment type="function">
    <text evidence="8">Catalyzes the phospholipid dependent N-acylation of the N-terminal cysteine of apolipoprotein, the last step in lipoprotein maturation.</text>
</comment>
<evidence type="ECO:0000256" key="8">
    <source>
        <dbReference type="HAMAP-Rule" id="MF_01148"/>
    </source>
</evidence>
<keyword evidence="7 8" id="KW-0012">Acyltransferase</keyword>
<feature type="transmembrane region" description="Helical" evidence="8">
    <location>
        <begin position="48"/>
        <end position="66"/>
    </location>
</feature>
<evidence type="ECO:0000313" key="10">
    <source>
        <dbReference type="EMBL" id="ADI13380.1"/>
    </source>
</evidence>
<dbReference type="InterPro" id="IPR036526">
    <property type="entry name" value="C-N_Hydrolase_sf"/>
</dbReference>
<dbReference type="STRING" id="649638.Trad_0240"/>
<dbReference type="InterPro" id="IPR045378">
    <property type="entry name" value="LNT_N"/>
</dbReference>
<accession>D7CY20</accession>
<evidence type="ECO:0000256" key="4">
    <source>
        <dbReference type="ARBA" id="ARBA00022692"/>
    </source>
</evidence>
<dbReference type="CDD" id="cd07571">
    <property type="entry name" value="ALP_N-acyl_transferase"/>
    <property type="match status" value="1"/>
</dbReference>
<feature type="transmembrane region" description="Helical" evidence="8">
    <location>
        <begin position="154"/>
        <end position="176"/>
    </location>
</feature>
<dbReference type="PANTHER" id="PTHR38686:SF1">
    <property type="entry name" value="APOLIPOPROTEIN N-ACYLTRANSFERASE"/>
    <property type="match status" value="1"/>
</dbReference>
<dbReference type="GO" id="GO:0005886">
    <property type="term" value="C:plasma membrane"/>
    <property type="evidence" value="ECO:0007669"/>
    <property type="project" value="UniProtKB-SubCell"/>
</dbReference>
<keyword evidence="3 8" id="KW-0808">Transferase</keyword>
<comment type="subcellular location">
    <subcellularLocation>
        <location evidence="1 8">Cell membrane</location>
        <topology evidence="1 8">Multi-pass membrane protein</topology>
    </subcellularLocation>
</comment>
<proteinExistence type="inferred from homology"/>
<feature type="transmembrane region" description="Helical" evidence="8">
    <location>
        <begin position="78"/>
        <end position="97"/>
    </location>
</feature>
<dbReference type="EMBL" id="CP002049">
    <property type="protein sequence ID" value="ADI13380.1"/>
    <property type="molecule type" value="Genomic_DNA"/>
</dbReference>
<keyword evidence="11" id="KW-1185">Reference proteome</keyword>
<organism evidence="10 11">
    <name type="scientific">Truepera radiovictrix (strain DSM 17093 / CIP 108686 / LMG 22925 / RQ-24)</name>
    <dbReference type="NCBI Taxonomy" id="649638"/>
    <lineage>
        <taxon>Bacteria</taxon>
        <taxon>Thermotogati</taxon>
        <taxon>Deinococcota</taxon>
        <taxon>Deinococci</taxon>
        <taxon>Trueperales</taxon>
        <taxon>Trueperaceae</taxon>
        <taxon>Truepera</taxon>
    </lineage>
</organism>
<dbReference type="Pfam" id="PF20154">
    <property type="entry name" value="LNT_N"/>
    <property type="match status" value="1"/>
</dbReference>
<dbReference type="Proteomes" id="UP000000379">
    <property type="component" value="Chromosome"/>
</dbReference>
<evidence type="ECO:0000256" key="2">
    <source>
        <dbReference type="ARBA" id="ARBA00022475"/>
    </source>
</evidence>
<keyword evidence="5 8" id="KW-1133">Transmembrane helix</keyword>
<dbReference type="PROSITE" id="PS50263">
    <property type="entry name" value="CN_HYDROLASE"/>
    <property type="match status" value="1"/>
</dbReference>
<comment type="similarity">
    <text evidence="8">Belongs to the CN hydrolase family. Apolipoprotein N-acyltransferase subfamily.</text>
</comment>
<keyword evidence="6 8" id="KW-0472">Membrane</keyword>
<evidence type="ECO:0000313" key="11">
    <source>
        <dbReference type="Proteomes" id="UP000000379"/>
    </source>
</evidence>
<dbReference type="OrthoDB" id="9811121at2"/>
<keyword evidence="2 8" id="KW-1003">Cell membrane</keyword>
<evidence type="ECO:0000256" key="5">
    <source>
        <dbReference type="ARBA" id="ARBA00022989"/>
    </source>
</evidence>
<dbReference type="NCBIfam" id="TIGR00546">
    <property type="entry name" value="lnt"/>
    <property type="match status" value="1"/>
</dbReference>
<dbReference type="GO" id="GO:0016410">
    <property type="term" value="F:N-acyltransferase activity"/>
    <property type="evidence" value="ECO:0007669"/>
    <property type="project" value="UniProtKB-UniRule"/>
</dbReference>
<feature type="transmembrane region" description="Helical" evidence="8">
    <location>
        <begin position="196"/>
        <end position="215"/>
    </location>
</feature>
<feature type="transmembrane region" description="Helical" evidence="8">
    <location>
        <begin position="103"/>
        <end position="122"/>
    </location>
</feature>
<reference evidence="11" key="1">
    <citation type="submission" date="2010-05" db="EMBL/GenBank/DDBJ databases">
        <title>The complete genome of Truepera radiovictris DSM 17093.</title>
        <authorList>
            <consortium name="US DOE Joint Genome Institute (JGI-PGF)"/>
            <person name="Lucas S."/>
            <person name="Copeland A."/>
            <person name="Lapidus A."/>
            <person name="Glavina del Rio T."/>
            <person name="Dalin E."/>
            <person name="Tice H."/>
            <person name="Bruce D."/>
            <person name="Goodwin L."/>
            <person name="Pitluck S."/>
            <person name="Kyrpides N."/>
            <person name="Mavromatis K."/>
            <person name="Ovchinnikova G."/>
            <person name="Munk A.C."/>
            <person name="Detter J.C."/>
            <person name="Han C."/>
            <person name="Tapia R."/>
            <person name="Land M."/>
            <person name="Hauser L."/>
            <person name="Markowitz V."/>
            <person name="Cheng J.-F."/>
            <person name="Hugenholtz P."/>
            <person name="Woyke T."/>
            <person name="Wu D."/>
            <person name="Tindall B."/>
            <person name="Pomrenke H.G."/>
            <person name="Brambilla E."/>
            <person name="Klenk H.-P."/>
            <person name="Eisen J.A."/>
        </authorList>
    </citation>
    <scope>NUCLEOTIDE SEQUENCE [LARGE SCALE GENOMIC DNA]</scope>
    <source>
        <strain evidence="11">DSM 17093 / CIP 108686 / LMG 22925 / RQ-24</strain>
    </source>
</reference>
<comment type="pathway">
    <text evidence="8">Protein modification; lipoprotein biosynthesis (N-acyl transfer).</text>
</comment>
<sequence length="532" mass="57358">MFWVRALLVLACGSLLSAAFPPLGLWPFVVSLGPVLLLSANAPRKRDAFWAGFFCAVGFFFLHLLWLPQSFAPYSGGLFWLLYPPLIAVLGCFWGIVTFAARALGGRGAGALWLLPALWVLMEWARTQGVFAFPWGALGYVWVGTPLVQLADLAGVYGVSLVTLVALALSVSPFAYRRPRATRGRRARQPVWRPRVGIAAALLGALALPVAGYGYGTHRLRTWDVAVDRRALLVQGSTDPYGRALELEGELELYTRLTREGVGEGPAPDLVVWPEGVTLELLASGLDLVHWGAQAVRDEIQAAAGGAPVITGGGAIDGREAFSASNSAFSLEGGNVTDRYDKVYLVPFGEFFPLIDVLTPVYRTVFGWFGYPLLQSRPPGQEIRPLTLQEVVAAAYICYESVFPQVPRTMVARGAEVLVNISNDAWFGFGGGAEQHFAMGTVRAIETRRHLLRAGNDGITAVVDPLGRVGARLPRGERGSLEVSYSAADVITPYVRFGDLLILVLGGYVALFSGARAVKAQASRTAVIVVRT</sequence>
<comment type="catalytic activity">
    <reaction evidence="8">
        <text>N-terminal S-1,2-diacyl-sn-glyceryl-L-cysteinyl-[lipoprotein] + a glycerophospholipid = N-acyl-S-1,2-diacyl-sn-glyceryl-L-cysteinyl-[lipoprotein] + a 2-acyl-sn-glycero-3-phospholipid + H(+)</text>
        <dbReference type="Rhea" id="RHEA:48228"/>
        <dbReference type="Rhea" id="RHEA-COMP:14681"/>
        <dbReference type="Rhea" id="RHEA-COMP:14684"/>
        <dbReference type="ChEBI" id="CHEBI:15378"/>
        <dbReference type="ChEBI" id="CHEBI:136912"/>
        <dbReference type="ChEBI" id="CHEBI:140656"/>
        <dbReference type="ChEBI" id="CHEBI:140657"/>
        <dbReference type="ChEBI" id="CHEBI:140660"/>
        <dbReference type="EC" id="2.3.1.269"/>
    </reaction>
</comment>
<dbReference type="eggNOG" id="COG0815">
    <property type="taxonomic scope" value="Bacteria"/>
</dbReference>
<dbReference type="Pfam" id="PF00795">
    <property type="entry name" value="CN_hydrolase"/>
    <property type="match status" value="1"/>
</dbReference>
<protein>
    <recommendedName>
        <fullName evidence="8">Apolipoprotein N-acyltransferase</fullName>
        <shortName evidence="8">ALP N-acyltransferase</shortName>
        <ecNumber evidence="8">2.3.1.269</ecNumber>
    </recommendedName>
</protein>
<dbReference type="UniPathway" id="UPA00666"/>
<dbReference type="AlphaFoldDB" id="D7CY20"/>
<dbReference type="HAMAP" id="MF_01148">
    <property type="entry name" value="Lnt"/>
    <property type="match status" value="1"/>
</dbReference>
<evidence type="ECO:0000256" key="3">
    <source>
        <dbReference type="ARBA" id="ARBA00022679"/>
    </source>
</evidence>
<dbReference type="SUPFAM" id="SSF56317">
    <property type="entry name" value="Carbon-nitrogen hydrolase"/>
    <property type="match status" value="1"/>
</dbReference>